<evidence type="ECO:0000256" key="2">
    <source>
        <dbReference type="SAM" id="Phobius"/>
    </source>
</evidence>
<proteinExistence type="predicted"/>
<dbReference type="AlphaFoldDB" id="A0A133MJ66"/>
<dbReference type="PATRIC" id="fig|1502.174.peg.3268"/>
<protein>
    <submittedName>
        <fullName evidence="3">Uncharacterized protein</fullName>
    </submittedName>
</protein>
<dbReference type="RefSeq" id="WP_060796993.1">
    <property type="nucleotide sequence ID" value="NZ_KQ956346.1"/>
</dbReference>
<feature type="transmembrane region" description="Helical" evidence="2">
    <location>
        <begin position="171"/>
        <end position="188"/>
    </location>
</feature>
<evidence type="ECO:0000313" key="3">
    <source>
        <dbReference type="EMBL" id="KXA04058.1"/>
    </source>
</evidence>
<sequence>MRLSEILDYKLNKLDMSQKELEELKMQLLDNAEEMKKDFLEEGFSEEEAQKKALDSIELDELITSIKESSIKKYLTLNRILATIFVVIYSGFLIKCISHTSGMVSDLLESSYIPFRFSINLVKHLMNYKGTIYEELYILDQSFILMLFIPFGILIPIVINKCNSLKANLKIFIVFVLFFSLIFFPRHFNFDLTVLRILSCILGFYILRFFINKSKAKQY</sequence>
<evidence type="ECO:0000256" key="1">
    <source>
        <dbReference type="SAM" id="Coils"/>
    </source>
</evidence>
<keyword evidence="2" id="KW-0812">Transmembrane</keyword>
<accession>A0A133MJ66</accession>
<comment type="caution">
    <text evidence="3">The sequence shown here is derived from an EMBL/GenBank/DDBJ whole genome shotgun (WGS) entry which is preliminary data.</text>
</comment>
<keyword evidence="1" id="KW-0175">Coiled coil</keyword>
<organism evidence="3 4">
    <name type="scientific">Clostridium perfringens</name>
    <dbReference type="NCBI Taxonomy" id="1502"/>
    <lineage>
        <taxon>Bacteria</taxon>
        <taxon>Bacillati</taxon>
        <taxon>Bacillota</taxon>
        <taxon>Clostridia</taxon>
        <taxon>Eubacteriales</taxon>
        <taxon>Clostridiaceae</taxon>
        <taxon>Clostridium</taxon>
    </lineage>
</organism>
<feature type="transmembrane region" description="Helical" evidence="2">
    <location>
        <begin position="136"/>
        <end position="159"/>
    </location>
</feature>
<keyword evidence="2" id="KW-1133">Transmembrane helix</keyword>
<feature type="transmembrane region" description="Helical" evidence="2">
    <location>
        <begin position="80"/>
        <end position="100"/>
    </location>
</feature>
<name>A0A133MJ66_CLOPF</name>
<dbReference type="EMBL" id="LRPU01000235">
    <property type="protein sequence ID" value="KXA04058.1"/>
    <property type="molecule type" value="Genomic_DNA"/>
</dbReference>
<keyword evidence="2" id="KW-0472">Membrane</keyword>
<dbReference type="Proteomes" id="UP000070646">
    <property type="component" value="Unassembled WGS sequence"/>
</dbReference>
<reference evidence="3 4" key="1">
    <citation type="submission" date="2016-01" db="EMBL/GenBank/DDBJ databases">
        <authorList>
            <person name="Oliw E.H."/>
        </authorList>
    </citation>
    <scope>NUCLEOTIDE SEQUENCE [LARGE SCALE GENOMIC DNA]</scope>
    <source>
        <strain evidence="3 4">MJR7757A</strain>
    </source>
</reference>
<gene>
    <name evidence="3" type="ORF">HMPREF3222_03233</name>
</gene>
<feature type="coiled-coil region" evidence="1">
    <location>
        <begin position="7"/>
        <end position="38"/>
    </location>
</feature>
<evidence type="ECO:0000313" key="4">
    <source>
        <dbReference type="Proteomes" id="UP000070646"/>
    </source>
</evidence>
<feature type="transmembrane region" description="Helical" evidence="2">
    <location>
        <begin position="194"/>
        <end position="211"/>
    </location>
</feature>